<keyword evidence="3" id="KW-1185">Reference proteome</keyword>
<dbReference type="EMBL" id="FWZX01000002">
    <property type="protein sequence ID" value="SME97722.1"/>
    <property type="molecule type" value="Genomic_DNA"/>
</dbReference>
<proteinExistence type="predicted"/>
<keyword evidence="1" id="KW-0732">Signal</keyword>
<dbReference type="PANTHER" id="PTHR36573">
    <property type="entry name" value="INTERMEMBRANE PHOSPHOLIPID TRANSPORT SYSTEM BINDING PROTEIN MLAC"/>
    <property type="match status" value="1"/>
</dbReference>
<dbReference type="InterPro" id="IPR008869">
    <property type="entry name" value="MlaC/ttg2D"/>
</dbReference>
<evidence type="ECO:0000313" key="3">
    <source>
        <dbReference type="Proteomes" id="UP000192917"/>
    </source>
</evidence>
<dbReference type="Proteomes" id="UP000192917">
    <property type="component" value="Unassembled WGS sequence"/>
</dbReference>
<organism evidence="2 3">
    <name type="scientific">Tistlia consotensis USBA 355</name>
    <dbReference type="NCBI Taxonomy" id="560819"/>
    <lineage>
        <taxon>Bacteria</taxon>
        <taxon>Pseudomonadati</taxon>
        <taxon>Pseudomonadota</taxon>
        <taxon>Alphaproteobacteria</taxon>
        <taxon>Rhodospirillales</taxon>
        <taxon>Rhodovibrionaceae</taxon>
        <taxon>Tistlia</taxon>
    </lineage>
</organism>
<dbReference type="InterPro" id="IPR042245">
    <property type="entry name" value="Tgt2/MlaC_sf"/>
</dbReference>
<reference evidence="2 3" key="1">
    <citation type="submission" date="2017-04" db="EMBL/GenBank/DDBJ databases">
        <authorList>
            <person name="Afonso C.L."/>
            <person name="Miller P.J."/>
            <person name="Scott M.A."/>
            <person name="Spackman E."/>
            <person name="Goraichik I."/>
            <person name="Dimitrov K.M."/>
            <person name="Suarez D.L."/>
            <person name="Swayne D.E."/>
        </authorList>
    </citation>
    <scope>NUCLEOTIDE SEQUENCE [LARGE SCALE GENOMIC DNA]</scope>
    <source>
        <strain evidence="2 3">USBA 355</strain>
    </source>
</reference>
<dbReference type="Pfam" id="PF05494">
    <property type="entry name" value="MlaC"/>
    <property type="match status" value="1"/>
</dbReference>
<evidence type="ECO:0000256" key="1">
    <source>
        <dbReference type="SAM" id="SignalP"/>
    </source>
</evidence>
<accession>A0A1Y6B8Y3</accession>
<feature type="chain" id="PRO_5013051495" evidence="1">
    <location>
        <begin position="36"/>
        <end position="218"/>
    </location>
</feature>
<dbReference type="Gene3D" id="3.10.450.710">
    <property type="entry name" value="Tgt2/MlaC"/>
    <property type="match status" value="1"/>
</dbReference>
<sequence>MRIMLTRLRHGLFGLAAGPALLLIAVLATAPIAQAASSADQFLKHYGEEVLKQLTQSGISDDERKARFEKLLDEGFDVQAIGQFVVARYWRAADDQQREAFLKVFRDYLTQRFLPLFSDYKGESFDTQAPKPTDRQGLVWVPLKLDRAVGGEPVRTEWLLRATDDSYKILDVKAEGTSMAITLRDEYASVIRREGSLEGLTKEIKRLLDQGAFVPKKS</sequence>
<dbReference type="STRING" id="560819.SAMN05428998_102103"/>
<dbReference type="PANTHER" id="PTHR36573:SF1">
    <property type="entry name" value="INTERMEMBRANE PHOSPHOLIPID TRANSPORT SYSTEM BINDING PROTEIN MLAC"/>
    <property type="match status" value="1"/>
</dbReference>
<name>A0A1Y6B8Y3_9PROT</name>
<protein>
    <submittedName>
        <fullName evidence="2">Phospholipid transport system substrate-binding protein</fullName>
    </submittedName>
</protein>
<feature type="signal peptide" evidence="1">
    <location>
        <begin position="1"/>
        <end position="35"/>
    </location>
</feature>
<dbReference type="AlphaFoldDB" id="A0A1Y6B8Y3"/>
<gene>
    <name evidence="2" type="ORF">SAMN05428998_102103</name>
</gene>
<evidence type="ECO:0000313" key="2">
    <source>
        <dbReference type="EMBL" id="SME97722.1"/>
    </source>
</evidence>
<dbReference type="RefSeq" id="WP_159460100.1">
    <property type="nucleotide sequence ID" value="NZ_FWZX01000002.1"/>
</dbReference>